<gene>
    <name evidence="1" type="ORF">ACX05_18660</name>
</gene>
<name>A0AAW3IRP1_VIBPH</name>
<evidence type="ECO:0000313" key="1">
    <source>
        <dbReference type="EMBL" id="KOY28416.1"/>
    </source>
</evidence>
<dbReference type="RefSeq" id="WP_053812405.1">
    <property type="nucleotide sequence ID" value="NZ_JAMQAC010000024.1"/>
</dbReference>
<dbReference type="Proteomes" id="UP000037697">
    <property type="component" value="Unassembled WGS sequence"/>
</dbReference>
<dbReference type="AlphaFoldDB" id="A0AAW3IRP1"/>
<proteinExistence type="predicted"/>
<sequence>MNYREPPWDEAIVISSDEFEKDVYWLLSIFHASKGLSRVSDEVLQVKSLWQESEAVRLLLNIAVVVRNRLEVKKSACLKGYQDNVGTLEFVSSGETRELTFREACNKIIHSKRVTFLYETEPAYAGDPLKDNVIVRGQIGNKDWIAMIDINKFSTLALVLG</sequence>
<comment type="caution">
    <text evidence="1">The sequence shown here is derived from an EMBL/GenBank/DDBJ whole genome shotgun (WGS) entry which is preliminary data.</text>
</comment>
<evidence type="ECO:0000313" key="2">
    <source>
        <dbReference type="Proteomes" id="UP000037697"/>
    </source>
</evidence>
<accession>A0AAW3IRP1</accession>
<dbReference type="EMBL" id="LIRS01000099">
    <property type="protein sequence ID" value="KOY28416.1"/>
    <property type="molecule type" value="Genomic_DNA"/>
</dbReference>
<protein>
    <submittedName>
        <fullName evidence="1">Uncharacterized protein</fullName>
    </submittedName>
</protein>
<reference evidence="1 2" key="1">
    <citation type="submission" date="2015-07" db="EMBL/GenBank/DDBJ databases">
        <title>Foodborne Vibrio parahaemolyticus Isolates.</title>
        <authorList>
            <person name="Ronholm J."/>
            <person name="Petronella N."/>
            <person name="Kenwell R."/>
            <person name="Banerjee S."/>
        </authorList>
    </citation>
    <scope>NUCLEOTIDE SEQUENCE [LARGE SCALE GENOMIC DNA]</scope>
    <source>
        <strain evidence="1 2">HS-06-05</strain>
    </source>
</reference>
<organism evidence="1 2">
    <name type="scientific">Vibrio parahaemolyticus</name>
    <dbReference type="NCBI Taxonomy" id="670"/>
    <lineage>
        <taxon>Bacteria</taxon>
        <taxon>Pseudomonadati</taxon>
        <taxon>Pseudomonadota</taxon>
        <taxon>Gammaproteobacteria</taxon>
        <taxon>Vibrionales</taxon>
        <taxon>Vibrionaceae</taxon>
        <taxon>Vibrio</taxon>
    </lineage>
</organism>